<comment type="cofactor">
    <cofactor evidence="1 5">
        <name>FAD</name>
        <dbReference type="ChEBI" id="CHEBI:57692"/>
    </cofactor>
</comment>
<dbReference type="InterPro" id="IPR020964">
    <property type="entry name" value="Acyl-CoA_dehydrogenase_C"/>
</dbReference>
<evidence type="ECO:0000259" key="8">
    <source>
        <dbReference type="Pfam" id="PF02771"/>
    </source>
</evidence>
<proteinExistence type="inferred from homology"/>
<feature type="domain" description="Acyl-CoA oxidase/dehydrogenase middle" evidence="7">
    <location>
        <begin position="173"/>
        <end position="268"/>
    </location>
</feature>
<dbReference type="SUPFAM" id="SSF158494">
    <property type="entry name" value="PG0775 C-terminal domain-like"/>
    <property type="match status" value="1"/>
</dbReference>
<accession>A0A078RY30</accession>
<dbReference type="SUPFAM" id="SSF47203">
    <property type="entry name" value="Acyl-CoA dehydrogenase C-terminal domain-like"/>
    <property type="match status" value="1"/>
</dbReference>
<evidence type="ECO:0000259" key="6">
    <source>
        <dbReference type="Pfam" id="PF00441"/>
    </source>
</evidence>
<dbReference type="InterPro" id="IPR009100">
    <property type="entry name" value="AcylCoA_DH/oxidase_NM_dom_sf"/>
</dbReference>
<protein>
    <submittedName>
        <fullName evidence="10">Acyl-CoA dehydrogenase family protein</fullName>
    </submittedName>
</protein>
<dbReference type="InterPro" id="IPR037069">
    <property type="entry name" value="AcylCoA_DH/ox_N_sf"/>
</dbReference>
<sequence>MANFYTEVPELKYHLNNPMMERICELKERGYQDKDKYDYAPQDYADAMDSFDKVLEITGEITGEIIAPNAEGVDEEGPHCANGRVEYASGTKQNLDAMVKAGLNGMTMPRRFGGLNFPITPYTMCAEIVAAADAGFGNIWSLQDCIETLYEFGNEDQHSRFIPRVCAGETMSMDLTEPDAGSDLQSVMLKATYDEANNCWRLNGVKRFITNGDANLHLVLARSEEGTKDGRGLSMFIYDKNEGGVDVRRIENKLGIHGSPTCELVYKNAKAELCGDRKLGLIKYVMALMNGARLGIAAQSVGLSQAAYNEGLAYAKDRKQFGRAIIEFPAVYDMLAIMKAKLDAGRSLLYQTSRYVDIYKALDDIARERKLTPEERQEQKKYAKLADAFTPLAKGMNSEYANQNAYDSIQIHGGSGFMLEYACQRIYRDARITSIYEGTTQLQTVAAIRYVTNGSYSATLRDYEQVPCSEEMQPLMDRIKEMTNKFEACTNAVKEAQNQELLDFVARRLYEMAAVCIMSHLIIQDATKAPELFGKSALVYVNYAEAEVEKHFNFIRKFKAEELESYRK</sequence>
<comment type="similarity">
    <text evidence="2 5">Belongs to the acyl-CoA dehydrogenase family.</text>
</comment>
<keyword evidence="4 5" id="KW-0274">FAD</keyword>
<organism evidence="10 11">
    <name type="scientific">Bacteroides uniformis str. 3978 T3 ii</name>
    <dbReference type="NCBI Taxonomy" id="1339349"/>
    <lineage>
        <taxon>Bacteria</taxon>
        <taxon>Pseudomonadati</taxon>
        <taxon>Bacteroidota</taxon>
        <taxon>Bacteroidia</taxon>
        <taxon>Bacteroidales</taxon>
        <taxon>Bacteroidaceae</taxon>
        <taxon>Bacteroides</taxon>
    </lineage>
</organism>
<dbReference type="Proteomes" id="UP000028013">
    <property type="component" value="Unassembled WGS sequence"/>
</dbReference>
<dbReference type="Pfam" id="PF12186">
    <property type="entry name" value="AcylCoA_dehyd_C"/>
    <property type="match status" value="1"/>
</dbReference>
<evidence type="ECO:0000256" key="2">
    <source>
        <dbReference type="ARBA" id="ARBA00009347"/>
    </source>
</evidence>
<reference evidence="10 11" key="1">
    <citation type="submission" date="2014-04" db="EMBL/GenBank/DDBJ databases">
        <authorList>
            <person name="Sears C."/>
            <person name="Carroll K."/>
            <person name="Sack B.R."/>
            <person name="Qadri F."/>
            <person name="Myers L.L."/>
            <person name="Chung G.-T."/>
            <person name="Escheverria P."/>
            <person name="Fraser C.M."/>
            <person name="Sadzewicz L."/>
            <person name="Shefchek K.A."/>
            <person name="Tallon L."/>
            <person name="Das S.P."/>
            <person name="Daugherty S."/>
            <person name="Mongodin E.F."/>
        </authorList>
    </citation>
    <scope>NUCLEOTIDE SEQUENCE [LARGE SCALE GENOMIC DNA]</scope>
    <source>
        <strain evidence="10 11">3978 T3 ii</strain>
    </source>
</reference>
<dbReference type="GO" id="GO:0003995">
    <property type="term" value="F:acyl-CoA dehydrogenase activity"/>
    <property type="evidence" value="ECO:0007669"/>
    <property type="project" value="InterPro"/>
</dbReference>
<evidence type="ECO:0000256" key="5">
    <source>
        <dbReference type="RuleBase" id="RU362125"/>
    </source>
</evidence>
<evidence type="ECO:0000259" key="7">
    <source>
        <dbReference type="Pfam" id="PF02770"/>
    </source>
</evidence>
<dbReference type="RefSeq" id="WP_035449607.1">
    <property type="nucleotide sequence ID" value="NZ_JNHN01000175.1"/>
</dbReference>
<dbReference type="Pfam" id="PF02771">
    <property type="entry name" value="Acyl-CoA_dh_N"/>
    <property type="match status" value="1"/>
</dbReference>
<dbReference type="Pfam" id="PF02770">
    <property type="entry name" value="Acyl-CoA_dh_M"/>
    <property type="match status" value="1"/>
</dbReference>
<evidence type="ECO:0000313" key="11">
    <source>
        <dbReference type="Proteomes" id="UP000028013"/>
    </source>
</evidence>
<evidence type="ECO:0000259" key="9">
    <source>
        <dbReference type="Pfam" id="PF12186"/>
    </source>
</evidence>
<dbReference type="Gene3D" id="1.10.540.10">
    <property type="entry name" value="Acyl-CoA dehydrogenase/oxidase, N-terminal domain"/>
    <property type="match status" value="1"/>
</dbReference>
<dbReference type="SUPFAM" id="SSF56645">
    <property type="entry name" value="Acyl-CoA dehydrogenase NM domain-like"/>
    <property type="match status" value="1"/>
</dbReference>
<dbReference type="InterPro" id="IPR006089">
    <property type="entry name" value="Acyl-CoA_DH_CS"/>
</dbReference>
<evidence type="ECO:0000256" key="1">
    <source>
        <dbReference type="ARBA" id="ARBA00001974"/>
    </source>
</evidence>
<dbReference type="InterPro" id="IPR046373">
    <property type="entry name" value="Acyl-CoA_Oxase/DH_mid-dom_sf"/>
</dbReference>
<feature type="domain" description="Acyl-CoA dehydrogenase/oxidase C-terminal" evidence="6">
    <location>
        <begin position="283"/>
        <end position="444"/>
    </location>
</feature>
<dbReference type="Gene3D" id="1.20.140.10">
    <property type="entry name" value="Butyryl-CoA Dehydrogenase, subunit A, domain 3"/>
    <property type="match status" value="1"/>
</dbReference>
<evidence type="ECO:0000313" key="10">
    <source>
        <dbReference type="EMBL" id="KDS49713.1"/>
    </source>
</evidence>
<dbReference type="InterPro" id="IPR052166">
    <property type="entry name" value="Diverse_Acyl-CoA_DH"/>
</dbReference>
<feature type="domain" description="Acyl-CoA dehydrogenase C-terminal" evidence="9">
    <location>
        <begin position="452"/>
        <end position="563"/>
    </location>
</feature>
<dbReference type="InterPro" id="IPR036797">
    <property type="entry name" value="Acyl-CoA_dehydrogenase_C_sf"/>
</dbReference>
<keyword evidence="3 5" id="KW-0285">Flavoprotein</keyword>
<dbReference type="PATRIC" id="fig|1339349.3.peg.2969"/>
<dbReference type="InterPro" id="IPR036250">
    <property type="entry name" value="AcylCo_DH-like_C"/>
</dbReference>
<dbReference type="InterPro" id="IPR009075">
    <property type="entry name" value="AcylCo_DH/oxidase_C"/>
</dbReference>
<dbReference type="Gene3D" id="2.40.110.10">
    <property type="entry name" value="Butyryl-CoA Dehydrogenase, subunit A, domain 2"/>
    <property type="match status" value="1"/>
</dbReference>
<evidence type="ECO:0000256" key="4">
    <source>
        <dbReference type="ARBA" id="ARBA00022827"/>
    </source>
</evidence>
<comment type="caution">
    <text evidence="10">The sequence shown here is derived from an EMBL/GenBank/DDBJ whole genome shotgun (WGS) entry which is preliminary data.</text>
</comment>
<keyword evidence="5" id="KW-0560">Oxidoreductase</keyword>
<dbReference type="Pfam" id="PF00441">
    <property type="entry name" value="Acyl-CoA_dh_1"/>
    <property type="match status" value="1"/>
</dbReference>
<dbReference type="PANTHER" id="PTHR42803">
    <property type="entry name" value="ACYL-COA DEHYDROGENASE"/>
    <property type="match status" value="1"/>
</dbReference>
<dbReference type="EMBL" id="JNHN01000175">
    <property type="protein sequence ID" value="KDS49713.1"/>
    <property type="molecule type" value="Genomic_DNA"/>
</dbReference>
<dbReference type="AlphaFoldDB" id="A0A078RY30"/>
<feature type="domain" description="Acyl-CoA dehydrogenase/oxidase N-terminal" evidence="8">
    <location>
        <begin position="92"/>
        <end position="169"/>
    </location>
</feature>
<gene>
    <name evidence="10" type="ORF">M094_1817</name>
</gene>
<dbReference type="InterPro" id="IPR006091">
    <property type="entry name" value="Acyl-CoA_Oxase/DH_mid-dom"/>
</dbReference>
<dbReference type="PANTHER" id="PTHR42803:SF1">
    <property type="entry name" value="BROAD-SPECIFICITY LINEAR ACYL-COA DEHYDROGENASE FADE5"/>
    <property type="match status" value="1"/>
</dbReference>
<name>A0A078RY30_BACUN</name>
<dbReference type="Gene3D" id="1.20.120.470">
    <property type="entry name" value="Acyl-CoA dehydrogenase, C-terminal domain"/>
    <property type="match status" value="1"/>
</dbReference>
<evidence type="ECO:0000256" key="3">
    <source>
        <dbReference type="ARBA" id="ARBA00022630"/>
    </source>
</evidence>
<dbReference type="GO" id="GO:0050660">
    <property type="term" value="F:flavin adenine dinucleotide binding"/>
    <property type="evidence" value="ECO:0007669"/>
    <property type="project" value="InterPro"/>
</dbReference>
<dbReference type="InterPro" id="IPR013786">
    <property type="entry name" value="AcylCoA_DH/ox_N"/>
</dbReference>
<dbReference type="PROSITE" id="PS00073">
    <property type="entry name" value="ACYL_COA_DH_2"/>
    <property type="match status" value="1"/>
</dbReference>